<comment type="caution">
    <text evidence="5">The sequence shown here is derived from an EMBL/GenBank/DDBJ whole genome shotgun (WGS) entry which is preliminary data.</text>
</comment>
<dbReference type="InterPro" id="IPR028082">
    <property type="entry name" value="Peripla_BP_I"/>
</dbReference>
<dbReference type="EMBL" id="BAAAZI010000016">
    <property type="protein sequence ID" value="GAA4148562.1"/>
    <property type="molecule type" value="Genomic_DNA"/>
</dbReference>
<dbReference type="Proteomes" id="UP001500101">
    <property type="component" value="Unassembled WGS sequence"/>
</dbReference>
<evidence type="ECO:0000313" key="6">
    <source>
        <dbReference type="Proteomes" id="UP001500101"/>
    </source>
</evidence>
<dbReference type="SUPFAM" id="SSF53822">
    <property type="entry name" value="Periplasmic binding protein-like I"/>
    <property type="match status" value="1"/>
</dbReference>
<dbReference type="GO" id="GO:0003677">
    <property type="term" value="F:DNA binding"/>
    <property type="evidence" value="ECO:0007669"/>
    <property type="project" value="UniProtKB-KW"/>
</dbReference>
<keyword evidence="3" id="KW-0804">Transcription</keyword>
<evidence type="ECO:0000256" key="3">
    <source>
        <dbReference type="ARBA" id="ARBA00023163"/>
    </source>
</evidence>
<dbReference type="InterPro" id="IPR000843">
    <property type="entry name" value="HTH_LacI"/>
</dbReference>
<dbReference type="SMART" id="SM00354">
    <property type="entry name" value="HTH_LACI"/>
    <property type="match status" value="1"/>
</dbReference>
<feature type="domain" description="HTH lacI-type" evidence="4">
    <location>
        <begin position="7"/>
        <end position="61"/>
    </location>
</feature>
<dbReference type="SUPFAM" id="SSF47413">
    <property type="entry name" value="lambda repressor-like DNA-binding domains"/>
    <property type="match status" value="1"/>
</dbReference>
<keyword evidence="1" id="KW-0805">Transcription regulation</keyword>
<dbReference type="PROSITE" id="PS00356">
    <property type="entry name" value="HTH_LACI_1"/>
    <property type="match status" value="1"/>
</dbReference>
<keyword evidence="2 5" id="KW-0238">DNA-binding</keyword>
<dbReference type="InterPro" id="IPR025997">
    <property type="entry name" value="SBP_2_dom"/>
</dbReference>
<protein>
    <submittedName>
        <fullName evidence="5">LacI family DNA-binding transcriptional regulator</fullName>
    </submittedName>
</protein>
<dbReference type="PANTHER" id="PTHR30146:SF144">
    <property type="entry name" value="LACI-FAMILY TRANSCRIPTION REGULATOR"/>
    <property type="match status" value="1"/>
</dbReference>
<dbReference type="Gene3D" id="1.10.260.40">
    <property type="entry name" value="lambda repressor-like DNA-binding domains"/>
    <property type="match status" value="1"/>
</dbReference>
<dbReference type="RefSeq" id="WP_344676084.1">
    <property type="nucleotide sequence ID" value="NZ_BAAAZI010000016.1"/>
</dbReference>
<evidence type="ECO:0000259" key="4">
    <source>
        <dbReference type="PROSITE" id="PS50932"/>
    </source>
</evidence>
<gene>
    <name evidence="5" type="ORF">GCM10022216_35530</name>
</gene>
<dbReference type="Pfam" id="PF00356">
    <property type="entry name" value="LacI"/>
    <property type="match status" value="1"/>
</dbReference>
<evidence type="ECO:0000256" key="2">
    <source>
        <dbReference type="ARBA" id="ARBA00023125"/>
    </source>
</evidence>
<dbReference type="PROSITE" id="PS50932">
    <property type="entry name" value="HTH_LACI_2"/>
    <property type="match status" value="1"/>
</dbReference>
<reference evidence="6" key="1">
    <citation type="journal article" date="2019" name="Int. J. Syst. Evol. Microbiol.">
        <title>The Global Catalogue of Microorganisms (GCM) 10K type strain sequencing project: providing services to taxonomists for standard genome sequencing and annotation.</title>
        <authorList>
            <consortium name="The Broad Institute Genomics Platform"/>
            <consortium name="The Broad Institute Genome Sequencing Center for Infectious Disease"/>
            <person name="Wu L."/>
            <person name="Ma J."/>
        </authorList>
    </citation>
    <scope>NUCLEOTIDE SEQUENCE [LARGE SCALE GENOMIC DNA]</scope>
    <source>
        <strain evidence="6">JCM 16704</strain>
    </source>
</reference>
<evidence type="ECO:0000313" key="5">
    <source>
        <dbReference type="EMBL" id="GAA4148562.1"/>
    </source>
</evidence>
<organism evidence="5 6">
    <name type="scientific">Sphingobacterium kyonggiense</name>
    <dbReference type="NCBI Taxonomy" id="714075"/>
    <lineage>
        <taxon>Bacteria</taxon>
        <taxon>Pseudomonadati</taxon>
        <taxon>Bacteroidota</taxon>
        <taxon>Sphingobacteriia</taxon>
        <taxon>Sphingobacteriales</taxon>
        <taxon>Sphingobacteriaceae</taxon>
        <taxon>Sphingobacterium</taxon>
    </lineage>
</organism>
<dbReference type="PANTHER" id="PTHR30146">
    <property type="entry name" value="LACI-RELATED TRANSCRIPTIONAL REPRESSOR"/>
    <property type="match status" value="1"/>
</dbReference>
<accession>A0ABP7Z6S9</accession>
<sequence length="351" mass="40683">MRISELSGVKEIARRANVSIATVDRVLHSRPGVAEKTKSKILDIIDEIKYKPNILAKRLASKRVYKFGILIPNDVKESGYWQAPITGIESALSEFGEFGVELSYFLYDKDDRNSFVDQIEELFKGPIDGIIVAPIFIKESLDLSIRCIEKRIQYVFIDTNILDAKPLSFIGFDLFQSGRVVGNLCNYLLEEDDGILVVNIAKHEDSLKRLKLRYEGFEAYMKEYNREKSIKKIDFSSASMHSFETRMTKALQNKKTKLIFVTGSHVHLVGHYLKKRNIKDLLVIGYEYSTPNLEFLIEGYIDFLICQKPIEQGYRAFVALYEHFIAKRKVDKMQFMPIDVVTRENFKYYEY</sequence>
<proteinExistence type="predicted"/>
<name>A0ABP7Z6S9_9SPHI</name>
<evidence type="ECO:0000256" key="1">
    <source>
        <dbReference type="ARBA" id="ARBA00023015"/>
    </source>
</evidence>
<keyword evidence="6" id="KW-1185">Reference proteome</keyword>
<dbReference type="InterPro" id="IPR010982">
    <property type="entry name" value="Lambda_DNA-bd_dom_sf"/>
</dbReference>
<dbReference type="CDD" id="cd01392">
    <property type="entry name" value="HTH_LacI"/>
    <property type="match status" value="1"/>
</dbReference>
<dbReference type="Gene3D" id="3.40.50.2300">
    <property type="match status" value="2"/>
</dbReference>
<dbReference type="Pfam" id="PF13407">
    <property type="entry name" value="Peripla_BP_4"/>
    <property type="match status" value="1"/>
</dbReference>